<dbReference type="InterPro" id="IPR002744">
    <property type="entry name" value="MIP18-like"/>
</dbReference>
<evidence type="ECO:0000256" key="4">
    <source>
        <dbReference type="ARBA" id="ARBA00023004"/>
    </source>
</evidence>
<keyword evidence="5" id="KW-0411">Iron-sulfur</keyword>
<organism evidence="7">
    <name type="scientific">freshwater metagenome</name>
    <dbReference type="NCBI Taxonomy" id="449393"/>
    <lineage>
        <taxon>unclassified sequences</taxon>
        <taxon>metagenomes</taxon>
        <taxon>ecological metagenomes</taxon>
    </lineage>
</organism>
<reference evidence="7" key="1">
    <citation type="submission" date="2020-05" db="EMBL/GenBank/DDBJ databases">
        <authorList>
            <person name="Chiriac C."/>
            <person name="Salcher M."/>
            <person name="Ghai R."/>
            <person name="Kavagutti S V."/>
        </authorList>
    </citation>
    <scope>NUCLEOTIDE SEQUENCE</scope>
</reference>
<dbReference type="GO" id="GO:0140663">
    <property type="term" value="F:ATP-dependent FeS chaperone activity"/>
    <property type="evidence" value="ECO:0007669"/>
    <property type="project" value="InterPro"/>
</dbReference>
<dbReference type="AlphaFoldDB" id="A0A6J6GGS0"/>
<proteinExistence type="inferred from homology"/>
<dbReference type="InterPro" id="IPR033756">
    <property type="entry name" value="YlxH/NBP35"/>
</dbReference>
<evidence type="ECO:0000256" key="5">
    <source>
        <dbReference type="ARBA" id="ARBA00023014"/>
    </source>
</evidence>
<keyword evidence="1" id="KW-0479">Metal-binding</keyword>
<dbReference type="GO" id="GO:0005524">
    <property type="term" value="F:ATP binding"/>
    <property type="evidence" value="ECO:0007669"/>
    <property type="project" value="UniProtKB-KW"/>
</dbReference>
<feature type="domain" description="MIP18 family-like" evidence="6">
    <location>
        <begin position="8"/>
        <end position="76"/>
    </location>
</feature>
<dbReference type="GO" id="GO:0016226">
    <property type="term" value="P:iron-sulfur cluster assembly"/>
    <property type="evidence" value="ECO:0007669"/>
    <property type="project" value="InterPro"/>
</dbReference>
<name>A0A6J6GGS0_9ZZZZ</name>
<dbReference type="InterPro" id="IPR019591">
    <property type="entry name" value="Mrp/NBP35_ATP-bd"/>
</dbReference>
<dbReference type="EMBL" id="CAEZUP010000006">
    <property type="protein sequence ID" value="CAB4599059.1"/>
    <property type="molecule type" value="Genomic_DNA"/>
</dbReference>
<accession>A0A6J6GGS0</accession>
<dbReference type="Gene3D" id="3.40.50.300">
    <property type="entry name" value="P-loop containing nucleotide triphosphate hydrolases"/>
    <property type="match status" value="1"/>
</dbReference>
<dbReference type="InterPro" id="IPR044304">
    <property type="entry name" value="NUBPL-like"/>
</dbReference>
<protein>
    <submittedName>
        <fullName evidence="7">Unannotated protein</fullName>
    </submittedName>
</protein>
<dbReference type="CDD" id="cd02037">
    <property type="entry name" value="Mrp_NBP35"/>
    <property type="match status" value="1"/>
</dbReference>
<dbReference type="GO" id="GO:0046872">
    <property type="term" value="F:metal ion binding"/>
    <property type="evidence" value="ECO:0007669"/>
    <property type="project" value="UniProtKB-KW"/>
</dbReference>
<dbReference type="SUPFAM" id="SSF52540">
    <property type="entry name" value="P-loop containing nucleoside triphosphate hydrolases"/>
    <property type="match status" value="1"/>
</dbReference>
<dbReference type="PANTHER" id="PTHR42961">
    <property type="entry name" value="IRON-SULFUR PROTEIN NUBPL"/>
    <property type="match status" value="1"/>
</dbReference>
<evidence type="ECO:0000256" key="3">
    <source>
        <dbReference type="ARBA" id="ARBA00022840"/>
    </source>
</evidence>
<gene>
    <name evidence="7" type="ORF">UFOPK1835_00255</name>
</gene>
<evidence type="ECO:0000259" key="6">
    <source>
        <dbReference type="Pfam" id="PF01883"/>
    </source>
</evidence>
<dbReference type="SUPFAM" id="SSF117916">
    <property type="entry name" value="Fe-S cluster assembly (FSCA) domain-like"/>
    <property type="match status" value="1"/>
</dbReference>
<keyword evidence="3" id="KW-0067">ATP-binding</keyword>
<dbReference type="InterPro" id="IPR034904">
    <property type="entry name" value="FSCA_dom_sf"/>
</dbReference>
<evidence type="ECO:0000256" key="1">
    <source>
        <dbReference type="ARBA" id="ARBA00022723"/>
    </source>
</evidence>
<sequence>MPALPTPDDVLAALRGVIDPELGADIVELGMAQRAEVGSDGAVIVTIALTTAGCPLKAQLMREIRTRIDALPGVTSSKIDWTEMTAEQRAGAMNAARLNAQSASGPNRVPAGARVLAVASGKGGVGKSSVTANLAAALANRGFAVGVIDADIWGFSIPRMLGLEGRLSADLDSDGVRHITPHSIPIGTGRLDVVSMGLLVDDETDALMWRGLILNRAVQHFLEDVAWADDLDYVVIDLPPGTGDVQMGLARMLPQAEMIVVTTPAVGAQRVATRAVTMARKSHLHVLGVIENMSAFTCEHGDSHAVFGSGGGQTLADESGLPLIGSVPLEPAVSTGGDTGSPIALDDGPAAQAFRDIADLLADSLAPPVAMAGCSARMLSAALAALDATPA</sequence>
<dbReference type="Gene3D" id="3.30.300.130">
    <property type="entry name" value="Fe-S cluster assembly (FSCA)"/>
    <property type="match status" value="1"/>
</dbReference>
<evidence type="ECO:0000313" key="7">
    <source>
        <dbReference type="EMBL" id="CAB4599059.1"/>
    </source>
</evidence>
<dbReference type="Pfam" id="PF01883">
    <property type="entry name" value="FeS_assembly_P"/>
    <property type="match status" value="1"/>
</dbReference>
<evidence type="ECO:0000256" key="2">
    <source>
        <dbReference type="ARBA" id="ARBA00022741"/>
    </source>
</evidence>
<dbReference type="PANTHER" id="PTHR42961:SF2">
    <property type="entry name" value="IRON-SULFUR PROTEIN NUBPL"/>
    <property type="match status" value="1"/>
</dbReference>
<dbReference type="HAMAP" id="MF_02040">
    <property type="entry name" value="Mrp_NBP35"/>
    <property type="match status" value="1"/>
</dbReference>
<dbReference type="GO" id="GO:0051539">
    <property type="term" value="F:4 iron, 4 sulfur cluster binding"/>
    <property type="evidence" value="ECO:0007669"/>
    <property type="project" value="TreeGrafter"/>
</dbReference>
<keyword evidence="4" id="KW-0408">Iron</keyword>
<dbReference type="InterPro" id="IPR027417">
    <property type="entry name" value="P-loop_NTPase"/>
</dbReference>
<dbReference type="Pfam" id="PF10609">
    <property type="entry name" value="ParA"/>
    <property type="match status" value="1"/>
</dbReference>
<keyword evidence="2" id="KW-0547">Nucleotide-binding</keyword>